<feature type="domain" description="Aminoglycoside phosphotransferase" evidence="1">
    <location>
        <begin position="218"/>
        <end position="261"/>
    </location>
</feature>
<dbReference type="SUPFAM" id="SSF56112">
    <property type="entry name" value="Protein kinase-like (PK-like)"/>
    <property type="match status" value="1"/>
</dbReference>
<dbReference type="InterPro" id="IPR002575">
    <property type="entry name" value="Aminoglycoside_PTrfase"/>
</dbReference>
<dbReference type="AlphaFoldDB" id="A0A098EAK6"/>
<dbReference type="Pfam" id="PF01636">
    <property type="entry name" value="APH"/>
    <property type="match status" value="1"/>
</dbReference>
<dbReference type="InterPro" id="IPR011009">
    <property type="entry name" value="Kinase-like_dom_sf"/>
</dbReference>
<dbReference type="EMBL" id="CCXY01000239">
    <property type="protein sequence ID" value="CEG13043.1"/>
    <property type="molecule type" value="Genomic_DNA"/>
</dbReference>
<sequence>MMTKEKIQGYLTDKFKSADVLEIKELGSGVHGTGYMIKFIADENGRKVEKRIVMKGLEGINFGHDYPSDRAQVLLLANSTYNKLQNHVKSTDVVGESKDGLISIGNAYEFYLLMEEANGESYFDDLNKIFEKGIDDKDREKAKFLAKFLASIHKKPNLKEDVAKSLYRRKIRDTIGHGECLMGVIDIYDKEIFLGINLTDMASEAVKRGGKIKDKFKRLTVIHGDFHPGNIWFDGDNLTVLDRSRGEYGDPADDISCFIMNYIHYSIRKYGKLDCEFKELTKIFMDEYLKLTNDYEIFEVMSVFFAFRSVVVANPLFYKDSDKVKIKLLKFGRNVLNYDKFEIEKVNEMI</sequence>
<gene>
    <name evidence="2" type="ORF">MSIBF_A3130002</name>
</gene>
<evidence type="ECO:0000259" key="1">
    <source>
        <dbReference type="Pfam" id="PF01636"/>
    </source>
</evidence>
<dbReference type="Gene3D" id="3.90.1200.10">
    <property type="match status" value="1"/>
</dbReference>
<evidence type="ECO:0000313" key="2">
    <source>
        <dbReference type="EMBL" id="CEG13043.1"/>
    </source>
</evidence>
<protein>
    <recommendedName>
        <fullName evidence="1">Aminoglycoside phosphotransferase domain-containing protein</fullName>
    </recommendedName>
</protein>
<proteinExistence type="predicted"/>
<accession>A0A098EAK6</accession>
<name>A0A098EAK6_9ZZZZ</name>
<reference evidence="2" key="1">
    <citation type="submission" date="2014-09" db="EMBL/GenBank/DDBJ databases">
        <authorList>
            <person name="Probst J Alexander"/>
        </authorList>
    </citation>
    <scope>NUCLEOTIDE SEQUENCE</scope>
</reference>
<organism evidence="2">
    <name type="scientific">groundwater metagenome</name>
    <dbReference type="NCBI Taxonomy" id="717931"/>
    <lineage>
        <taxon>unclassified sequences</taxon>
        <taxon>metagenomes</taxon>
        <taxon>ecological metagenomes</taxon>
    </lineage>
</organism>